<dbReference type="InterPro" id="IPR016181">
    <property type="entry name" value="Acyl_CoA_acyltransferase"/>
</dbReference>
<dbReference type="Gene3D" id="3.40.630.30">
    <property type="match status" value="1"/>
</dbReference>
<dbReference type="EMBL" id="SLWF01000020">
    <property type="protein sequence ID" value="TCN82077.1"/>
    <property type="molecule type" value="Genomic_DNA"/>
</dbReference>
<gene>
    <name evidence="4" type="ORF">EDC91_12050</name>
</gene>
<dbReference type="OrthoDB" id="359414at2"/>
<evidence type="ECO:0000259" key="3">
    <source>
        <dbReference type="PROSITE" id="PS51186"/>
    </source>
</evidence>
<name>A0A4R2FCE6_9GAMM</name>
<dbReference type="Pfam" id="PF00583">
    <property type="entry name" value="Acetyltransf_1"/>
    <property type="match status" value="1"/>
</dbReference>
<dbReference type="InterPro" id="IPR050832">
    <property type="entry name" value="Bact_Acetyltransf"/>
</dbReference>
<evidence type="ECO:0000256" key="2">
    <source>
        <dbReference type="ARBA" id="ARBA00023315"/>
    </source>
</evidence>
<keyword evidence="5" id="KW-1185">Reference proteome</keyword>
<dbReference type="GO" id="GO:0016747">
    <property type="term" value="F:acyltransferase activity, transferring groups other than amino-acyl groups"/>
    <property type="evidence" value="ECO:0007669"/>
    <property type="project" value="InterPro"/>
</dbReference>
<dbReference type="PANTHER" id="PTHR43877:SF2">
    <property type="entry name" value="AMINOALKYLPHOSPHONATE N-ACETYLTRANSFERASE-RELATED"/>
    <property type="match status" value="1"/>
</dbReference>
<dbReference type="GO" id="GO:0005840">
    <property type="term" value="C:ribosome"/>
    <property type="evidence" value="ECO:0007669"/>
    <property type="project" value="UniProtKB-KW"/>
</dbReference>
<reference evidence="4 5" key="1">
    <citation type="submission" date="2019-03" db="EMBL/GenBank/DDBJ databases">
        <title>Freshwater and sediment microbial communities from various areas in North America, analyzing microbe dynamics in response to fracking.</title>
        <authorList>
            <person name="Lamendella R."/>
        </authorList>
    </citation>
    <scope>NUCLEOTIDE SEQUENCE [LARGE SCALE GENOMIC DNA]</scope>
    <source>
        <strain evidence="4 5">74A</strain>
    </source>
</reference>
<organism evidence="4 5">
    <name type="scientific">Shewanella fodinae</name>
    <dbReference type="NCBI Taxonomy" id="552357"/>
    <lineage>
        <taxon>Bacteria</taxon>
        <taxon>Pseudomonadati</taxon>
        <taxon>Pseudomonadota</taxon>
        <taxon>Gammaproteobacteria</taxon>
        <taxon>Alteromonadales</taxon>
        <taxon>Shewanellaceae</taxon>
        <taxon>Shewanella</taxon>
    </lineage>
</organism>
<feature type="domain" description="N-acetyltransferase" evidence="3">
    <location>
        <begin position="1"/>
        <end position="160"/>
    </location>
</feature>
<dbReference type="PANTHER" id="PTHR43877">
    <property type="entry name" value="AMINOALKYLPHOSPHONATE N-ACETYLTRANSFERASE-RELATED-RELATED"/>
    <property type="match status" value="1"/>
</dbReference>
<protein>
    <submittedName>
        <fullName evidence="4">Ribosomal protein S18 acetylase RimI-like enzyme</fullName>
    </submittedName>
</protein>
<keyword evidence="1" id="KW-0808">Transferase</keyword>
<evidence type="ECO:0000256" key="1">
    <source>
        <dbReference type="ARBA" id="ARBA00022679"/>
    </source>
</evidence>
<sequence>MLIRAIKTGDWPAIATVQQQSYHDIEPEPLAVLQNKWQLSPDSCFVMELHDQVQGYCLAHPWLEGNPPALYSMLEPCLAANTLYLHDIAVSPEARGHGFATQAFRRLVQFALQQQLPTLSLVAVQGAADYWQMLGFRPCTIEKSLASYTDDACYMLYSLSRNA</sequence>
<keyword evidence="4" id="KW-0687">Ribonucleoprotein</keyword>
<dbReference type="AlphaFoldDB" id="A0A4R2FCE6"/>
<dbReference type="InterPro" id="IPR000182">
    <property type="entry name" value="GNAT_dom"/>
</dbReference>
<dbReference type="SUPFAM" id="SSF55729">
    <property type="entry name" value="Acyl-CoA N-acyltransferases (Nat)"/>
    <property type="match status" value="1"/>
</dbReference>
<accession>A0A4R2FCE6</accession>
<proteinExistence type="predicted"/>
<evidence type="ECO:0000313" key="4">
    <source>
        <dbReference type="EMBL" id="TCN82077.1"/>
    </source>
</evidence>
<evidence type="ECO:0000313" key="5">
    <source>
        <dbReference type="Proteomes" id="UP000294832"/>
    </source>
</evidence>
<dbReference type="RefSeq" id="WP_133039565.1">
    <property type="nucleotide sequence ID" value="NZ_BMXW01000013.1"/>
</dbReference>
<keyword evidence="2" id="KW-0012">Acyltransferase</keyword>
<dbReference type="CDD" id="cd04301">
    <property type="entry name" value="NAT_SF"/>
    <property type="match status" value="1"/>
</dbReference>
<dbReference type="PROSITE" id="PS51186">
    <property type="entry name" value="GNAT"/>
    <property type="match status" value="1"/>
</dbReference>
<comment type="caution">
    <text evidence="4">The sequence shown here is derived from an EMBL/GenBank/DDBJ whole genome shotgun (WGS) entry which is preliminary data.</text>
</comment>
<keyword evidence="4" id="KW-0689">Ribosomal protein</keyword>
<dbReference type="Proteomes" id="UP000294832">
    <property type="component" value="Unassembled WGS sequence"/>
</dbReference>